<dbReference type="PIRSF" id="PIRSF002854">
    <property type="entry name" value="MetQ"/>
    <property type="match status" value="1"/>
</dbReference>
<keyword evidence="4" id="KW-0564">Palmitate</keyword>
<evidence type="ECO:0000256" key="6">
    <source>
        <dbReference type="PIRNR" id="PIRNR002854"/>
    </source>
</evidence>
<keyword evidence="5 6" id="KW-0449">Lipoprotein</keyword>
<dbReference type="Gene3D" id="3.40.190.10">
    <property type="entry name" value="Periplasmic binding protein-like II"/>
    <property type="match status" value="2"/>
</dbReference>
<feature type="lipid moiety-binding region" description="S-diacylglycerol cysteine" evidence="7">
    <location>
        <position position="23"/>
    </location>
</feature>
<gene>
    <name evidence="9" type="ordered locus">Acear_2065</name>
</gene>
<evidence type="ECO:0000256" key="5">
    <source>
        <dbReference type="ARBA" id="ARBA00023288"/>
    </source>
</evidence>
<evidence type="ECO:0000256" key="2">
    <source>
        <dbReference type="ARBA" id="ARBA00022729"/>
    </source>
</evidence>
<dbReference type="eggNOG" id="COG1464">
    <property type="taxonomic scope" value="Bacteria"/>
</dbReference>
<keyword evidence="3" id="KW-0472">Membrane</keyword>
<comment type="similarity">
    <text evidence="6">Belongs to the nlpA lipoprotein family.</text>
</comment>
<feature type="chain" id="PRO_5039426063" description="Lipoprotein" evidence="8">
    <location>
        <begin position="29"/>
        <end position="275"/>
    </location>
</feature>
<proteinExistence type="inferred from homology"/>
<evidence type="ECO:0000313" key="10">
    <source>
        <dbReference type="Proteomes" id="UP000001661"/>
    </source>
</evidence>
<keyword evidence="2 8" id="KW-0732">Signal</keyword>
<comment type="subcellular location">
    <subcellularLocation>
        <location evidence="1">Membrane</location>
        <topology evidence="1">Lipid-anchor</topology>
    </subcellularLocation>
</comment>
<evidence type="ECO:0000256" key="1">
    <source>
        <dbReference type="ARBA" id="ARBA00004635"/>
    </source>
</evidence>
<accession>D9QT55</accession>
<feature type="signal peptide" evidence="8">
    <location>
        <begin position="1"/>
        <end position="28"/>
    </location>
</feature>
<dbReference type="InterPro" id="IPR004872">
    <property type="entry name" value="Lipoprotein_NlpA"/>
</dbReference>
<dbReference type="STRING" id="574087.Acear_2065"/>
<sequence>MLKSRKVLTVIGLLLVVALAAGCGGNQTAEPQQEAEKTELVVGATPVPHAEILTEIKPLLAEEGIELKIKEFTDYVTPNVALADGSIDANFFQHLPYLNDFKEERGLDLTYTTKVHIEPMGLYSEKIESLDEIEEGATIALPNDATNEGRALLLLAENGLIKLNEEAGVKATPVDIVENPKDLQFEELESAQLPRVLPDVTAAVINTNYALEGNLVPTEDAIIMEDSQSPYANVLAIRTEDKNKEALQKLTDVLTSEKVKKFINEEYGGSIVPTF</sequence>
<evidence type="ECO:0000256" key="8">
    <source>
        <dbReference type="SAM" id="SignalP"/>
    </source>
</evidence>
<name>D9QT55_ACEAZ</name>
<evidence type="ECO:0000313" key="9">
    <source>
        <dbReference type="EMBL" id="ADL13555.1"/>
    </source>
</evidence>
<dbReference type="RefSeq" id="WP_013278998.1">
    <property type="nucleotide sequence ID" value="NC_014378.1"/>
</dbReference>
<dbReference type="PANTHER" id="PTHR30429:SF0">
    <property type="entry name" value="METHIONINE-BINDING LIPOPROTEIN METQ"/>
    <property type="match status" value="1"/>
</dbReference>
<dbReference type="CDD" id="cd13597">
    <property type="entry name" value="PBP2_lipoprotein_Tp32"/>
    <property type="match status" value="1"/>
</dbReference>
<dbReference type="OrthoDB" id="9812878at2"/>
<dbReference type="Proteomes" id="UP000001661">
    <property type="component" value="Chromosome"/>
</dbReference>
<dbReference type="SUPFAM" id="SSF53850">
    <property type="entry name" value="Periplasmic binding protein-like II"/>
    <property type="match status" value="1"/>
</dbReference>
<evidence type="ECO:0000256" key="3">
    <source>
        <dbReference type="ARBA" id="ARBA00023136"/>
    </source>
</evidence>
<organism evidence="9 10">
    <name type="scientific">Acetohalobium arabaticum (strain ATCC 49924 / DSM 5501 / Z-7288)</name>
    <dbReference type="NCBI Taxonomy" id="574087"/>
    <lineage>
        <taxon>Bacteria</taxon>
        <taxon>Bacillati</taxon>
        <taxon>Bacillota</taxon>
        <taxon>Clostridia</taxon>
        <taxon>Halanaerobiales</taxon>
        <taxon>Halobacteroidaceae</taxon>
        <taxon>Acetohalobium</taxon>
    </lineage>
</organism>
<evidence type="ECO:0000256" key="4">
    <source>
        <dbReference type="ARBA" id="ARBA00023139"/>
    </source>
</evidence>
<dbReference type="PROSITE" id="PS51257">
    <property type="entry name" value="PROKAR_LIPOPROTEIN"/>
    <property type="match status" value="1"/>
</dbReference>
<dbReference type="AlphaFoldDB" id="D9QT55"/>
<dbReference type="GO" id="GO:0016020">
    <property type="term" value="C:membrane"/>
    <property type="evidence" value="ECO:0007669"/>
    <property type="project" value="UniProtKB-SubCell"/>
</dbReference>
<reference evidence="9 10" key="1">
    <citation type="journal article" date="2010" name="Stand. Genomic Sci.">
        <title>Complete genome sequence of Acetohalobium arabaticum type strain (Z-7288).</title>
        <authorList>
            <person name="Sikorski J."/>
            <person name="Lapidus A."/>
            <person name="Chertkov O."/>
            <person name="Lucas S."/>
            <person name="Copeland A."/>
            <person name="Glavina Del Rio T."/>
            <person name="Nolan M."/>
            <person name="Tice H."/>
            <person name="Cheng J.F."/>
            <person name="Han C."/>
            <person name="Brambilla E."/>
            <person name="Pitluck S."/>
            <person name="Liolios K."/>
            <person name="Ivanova N."/>
            <person name="Mavromatis K."/>
            <person name="Mikhailova N."/>
            <person name="Pati A."/>
            <person name="Bruce D."/>
            <person name="Detter C."/>
            <person name="Tapia R."/>
            <person name="Goodwin L."/>
            <person name="Chen A."/>
            <person name="Palaniappan K."/>
            <person name="Land M."/>
            <person name="Hauser L."/>
            <person name="Chang Y.J."/>
            <person name="Jeffries C.D."/>
            <person name="Rohde M."/>
            <person name="Goker M."/>
            <person name="Spring S."/>
            <person name="Woyke T."/>
            <person name="Bristow J."/>
            <person name="Eisen J.A."/>
            <person name="Markowitz V."/>
            <person name="Hugenholtz P."/>
            <person name="Kyrpides N.C."/>
            <person name="Klenk H.P."/>
        </authorList>
    </citation>
    <scope>NUCLEOTIDE SEQUENCE [LARGE SCALE GENOMIC DNA]</scope>
    <source>
        <strain evidence="10">ATCC 49924 / DSM 5501 / Z-7288</strain>
    </source>
</reference>
<dbReference type="PANTHER" id="PTHR30429">
    <property type="entry name" value="D-METHIONINE-BINDING LIPOPROTEIN METQ"/>
    <property type="match status" value="1"/>
</dbReference>
<keyword evidence="10" id="KW-1185">Reference proteome</keyword>
<dbReference type="EMBL" id="CP002105">
    <property type="protein sequence ID" value="ADL13555.1"/>
    <property type="molecule type" value="Genomic_DNA"/>
</dbReference>
<protein>
    <recommendedName>
        <fullName evidence="6">Lipoprotein</fullName>
    </recommendedName>
</protein>
<dbReference type="HOGENOM" id="CLU_067080_0_0_9"/>
<dbReference type="Pfam" id="PF03180">
    <property type="entry name" value="Lipoprotein_9"/>
    <property type="match status" value="1"/>
</dbReference>
<evidence type="ECO:0000256" key="7">
    <source>
        <dbReference type="PIRSR" id="PIRSR002854-1"/>
    </source>
</evidence>
<dbReference type="KEGG" id="aar:Acear_2065"/>